<keyword evidence="5" id="KW-0460">Magnesium</keyword>
<dbReference type="InterPro" id="IPR053378">
    <property type="entry name" value="Prenyl_diphosphate_synthase"/>
</dbReference>
<evidence type="ECO:0000256" key="7">
    <source>
        <dbReference type="RuleBase" id="RU004466"/>
    </source>
</evidence>
<dbReference type="Gene3D" id="1.10.600.10">
    <property type="entry name" value="Farnesyl Diphosphate Synthase"/>
    <property type="match status" value="1"/>
</dbReference>
<reference evidence="8 9" key="1">
    <citation type="submission" date="2023-09" db="EMBL/GenBank/DDBJ databases">
        <authorList>
            <person name="Rey-Velasco X."/>
        </authorList>
    </citation>
    <scope>NUCLEOTIDE SEQUENCE [LARGE SCALE GENOMIC DNA]</scope>
    <source>
        <strain evidence="8 9">P117</strain>
    </source>
</reference>
<evidence type="ECO:0000256" key="3">
    <source>
        <dbReference type="ARBA" id="ARBA00022679"/>
    </source>
</evidence>
<evidence type="ECO:0000313" key="8">
    <source>
        <dbReference type="EMBL" id="MDT0595779.1"/>
    </source>
</evidence>
<dbReference type="InterPro" id="IPR033749">
    <property type="entry name" value="Polyprenyl_synt_CS"/>
</dbReference>
<dbReference type="RefSeq" id="WP_311369305.1">
    <property type="nucleotide sequence ID" value="NZ_JAVRHX010000004.1"/>
</dbReference>
<comment type="cofactor">
    <cofactor evidence="1">
        <name>Mg(2+)</name>
        <dbReference type="ChEBI" id="CHEBI:18420"/>
    </cofactor>
</comment>
<proteinExistence type="inferred from homology"/>
<evidence type="ECO:0000256" key="2">
    <source>
        <dbReference type="ARBA" id="ARBA00006706"/>
    </source>
</evidence>
<protein>
    <submittedName>
        <fullName evidence="8">Polyprenyl synthetase family protein</fullName>
    </submittedName>
</protein>
<keyword evidence="9" id="KW-1185">Reference proteome</keyword>
<dbReference type="NCBIfam" id="NF045485">
    <property type="entry name" value="FPPsyn"/>
    <property type="match status" value="1"/>
</dbReference>
<dbReference type="Proteomes" id="UP001253545">
    <property type="component" value="Unassembled WGS sequence"/>
</dbReference>
<evidence type="ECO:0000256" key="6">
    <source>
        <dbReference type="ARBA" id="ARBA00023229"/>
    </source>
</evidence>
<keyword evidence="6" id="KW-0414">Isoprene biosynthesis</keyword>
<name>A0ABU2ZTY5_9ALTE</name>
<dbReference type="SUPFAM" id="SSF48576">
    <property type="entry name" value="Terpenoid synthases"/>
    <property type="match status" value="1"/>
</dbReference>
<dbReference type="SFLD" id="SFLDS00005">
    <property type="entry name" value="Isoprenoid_Synthase_Type_I"/>
    <property type="match status" value="1"/>
</dbReference>
<evidence type="ECO:0000313" key="9">
    <source>
        <dbReference type="Proteomes" id="UP001253545"/>
    </source>
</evidence>
<accession>A0ABU2ZTY5</accession>
<dbReference type="SFLD" id="SFLDG01017">
    <property type="entry name" value="Polyprenyl_Transferase_Like"/>
    <property type="match status" value="1"/>
</dbReference>
<dbReference type="CDD" id="cd00685">
    <property type="entry name" value="Trans_IPPS_HT"/>
    <property type="match status" value="1"/>
</dbReference>
<comment type="caution">
    <text evidence="8">The sequence shown here is derived from an EMBL/GenBank/DDBJ whole genome shotgun (WGS) entry which is preliminary data.</text>
</comment>
<comment type="similarity">
    <text evidence="2 7">Belongs to the FPP/GGPP synthase family.</text>
</comment>
<keyword evidence="3 7" id="KW-0808">Transferase</keyword>
<evidence type="ECO:0000256" key="5">
    <source>
        <dbReference type="ARBA" id="ARBA00022842"/>
    </source>
</evidence>
<dbReference type="EMBL" id="JAVRHX010000004">
    <property type="protein sequence ID" value="MDT0595779.1"/>
    <property type="molecule type" value="Genomic_DNA"/>
</dbReference>
<dbReference type="PANTHER" id="PTHR43281:SF1">
    <property type="entry name" value="FARNESYL DIPHOSPHATE SYNTHASE"/>
    <property type="match status" value="1"/>
</dbReference>
<organism evidence="8 9">
    <name type="scientific">Glaciecola petra</name>
    <dbReference type="NCBI Taxonomy" id="3075602"/>
    <lineage>
        <taxon>Bacteria</taxon>
        <taxon>Pseudomonadati</taxon>
        <taxon>Pseudomonadota</taxon>
        <taxon>Gammaproteobacteria</taxon>
        <taxon>Alteromonadales</taxon>
        <taxon>Alteromonadaceae</taxon>
        <taxon>Glaciecola</taxon>
    </lineage>
</organism>
<dbReference type="PROSITE" id="PS00723">
    <property type="entry name" value="POLYPRENYL_SYNTHASE_1"/>
    <property type="match status" value="1"/>
</dbReference>
<evidence type="ECO:0000256" key="1">
    <source>
        <dbReference type="ARBA" id="ARBA00001946"/>
    </source>
</evidence>
<dbReference type="Pfam" id="PF00348">
    <property type="entry name" value="polyprenyl_synt"/>
    <property type="match status" value="1"/>
</dbReference>
<keyword evidence="4" id="KW-0479">Metal-binding</keyword>
<sequence length="300" mass="32549">MSFSISLDATLATTKQQIHESFADFIAQQNIPEPKLANAIEYALLSGGKRIRPLLINLIGKSLGLSQTDLTPIGLAVECIHCYSLVHDDLPAMDDDDLRRGKPTCHIVYDEATAILAGDALQCMAFEVLASAHFSIFADKQRVELIALLSKAAGGCGMVAGQSIDLVSTNKQINIEQLTELHRLKTGALLEVCGALPCAISEHISIEHAELFRQFARHIGLAFQIQDDILDVTADTDTLGKPQGSDELANKSTFVSLLGLDGAKKELDKQHSKAVNALANLPYNTDELLSFTDFMVTRAY</sequence>
<gene>
    <name evidence="8" type="ORF">RM552_13045</name>
</gene>
<evidence type="ECO:0000256" key="4">
    <source>
        <dbReference type="ARBA" id="ARBA00022723"/>
    </source>
</evidence>
<dbReference type="InterPro" id="IPR008949">
    <property type="entry name" value="Isoprenoid_synthase_dom_sf"/>
</dbReference>
<dbReference type="PROSITE" id="PS00444">
    <property type="entry name" value="POLYPRENYL_SYNTHASE_2"/>
    <property type="match status" value="1"/>
</dbReference>
<dbReference type="InterPro" id="IPR000092">
    <property type="entry name" value="Polyprenyl_synt"/>
</dbReference>
<dbReference type="PANTHER" id="PTHR43281">
    <property type="entry name" value="FARNESYL DIPHOSPHATE SYNTHASE"/>
    <property type="match status" value="1"/>
</dbReference>